<dbReference type="GO" id="GO:0005886">
    <property type="term" value="C:plasma membrane"/>
    <property type="evidence" value="ECO:0007669"/>
    <property type="project" value="UniProtKB-SubCell"/>
</dbReference>
<evidence type="ECO:0000256" key="6">
    <source>
        <dbReference type="SAM" id="Phobius"/>
    </source>
</evidence>
<evidence type="ECO:0000259" key="7">
    <source>
        <dbReference type="Pfam" id="PF03772"/>
    </source>
</evidence>
<dbReference type="EMBL" id="QXIY01000016">
    <property type="protein sequence ID" value="RIE16992.1"/>
    <property type="molecule type" value="Genomic_DNA"/>
</dbReference>
<protein>
    <submittedName>
        <fullName evidence="8">ComEC family competence protein</fullName>
    </submittedName>
</protein>
<feature type="transmembrane region" description="Helical" evidence="6">
    <location>
        <begin position="241"/>
        <end position="263"/>
    </location>
</feature>
<evidence type="ECO:0000256" key="4">
    <source>
        <dbReference type="ARBA" id="ARBA00022989"/>
    </source>
</evidence>
<comment type="subcellular location">
    <subcellularLocation>
        <location evidence="1">Cell membrane</location>
        <topology evidence="1">Multi-pass membrane protein</topology>
    </subcellularLocation>
</comment>
<comment type="caution">
    <text evidence="8">The sequence shown here is derived from an EMBL/GenBank/DDBJ whole genome shotgun (WGS) entry which is preliminary data.</text>
</comment>
<keyword evidence="3 6" id="KW-0812">Transmembrane</keyword>
<dbReference type="InterPro" id="IPR004477">
    <property type="entry name" value="ComEC_N"/>
</dbReference>
<gene>
    <name evidence="8" type="ORF">SMC1_04100</name>
</gene>
<dbReference type="Pfam" id="PF03772">
    <property type="entry name" value="Competence"/>
    <property type="match status" value="1"/>
</dbReference>
<evidence type="ECO:0000256" key="3">
    <source>
        <dbReference type="ARBA" id="ARBA00022692"/>
    </source>
</evidence>
<feature type="transmembrane region" description="Helical" evidence="6">
    <location>
        <begin position="431"/>
        <end position="452"/>
    </location>
</feature>
<dbReference type="RefSeq" id="WP_119085528.1">
    <property type="nucleotide sequence ID" value="NZ_QXIY01000016.1"/>
</dbReference>
<feature type="transmembrane region" description="Helical" evidence="6">
    <location>
        <begin position="495"/>
        <end position="513"/>
    </location>
</feature>
<feature type="transmembrane region" description="Helical" evidence="6">
    <location>
        <begin position="368"/>
        <end position="391"/>
    </location>
</feature>
<evidence type="ECO:0000313" key="9">
    <source>
        <dbReference type="Proteomes" id="UP000266113"/>
    </source>
</evidence>
<dbReference type="NCBIfam" id="TIGR00360">
    <property type="entry name" value="ComEC_N-term"/>
    <property type="match status" value="1"/>
</dbReference>
<feature type="domain" description="ComEC/Rec2-related protein" evidence="7">
    <location>
        <begin position="231"/>
        <end position="482"/>
    </location>
</feature>
<keyword evidence="9" id="KW-1185">Reference proteome</keyword>
<dbReference type="OrthoDB" id="9761531at2"/>
<feature type="transmembrane region" description="Helical" evidence="6">
    <location>
        <begin position="52"/>
        <end position="70"/>
    </location>
</feature>
<organism evidence="8 9">
    <name type="scientific">Candidatus Cryosericum septentrionale</name>
    <dbReference type="NCBI Taxonomy" id="2290913"/>
    <lineage>
        <taxon>Bacteria</taxon>
        <taxon>Pseudomonadati</taxon>
        <taxon>Caldisericota/Cryosericota group</taxon>
        <taxon>Candidatus Cryosericota</taxon>
        <taxon>Candidatus Cryosericia</taxon>
        <taxon>Candidatus Cryosericales</taxon>
        <taxon>Candidatus Cryosericaceae</taxon>
        <taxon>Candidatus Cryosericum</taxon>
    </lineage>
</organism>
<evidence type="ECO:0000313" key="8">
    <source>
        <dbReference type="EMBL" id="RIE16992.1"/>
    </source>
</evidence>
<dbReference type="PANTHER" id="PTHR30619">
    <property type="entry name" value="DNA INTERNALIZATION/COMPETENCE PROTEIN COMEC/REC2"/>
    <property type="match status" value="1"/>
</dbReference>
<reference evidence="8 9" key="1">
    <citation type="submission" date="2018-09" db="EMBL/GenBank/DDBJ databases">
        <title>Discovery and Ecogenomic Context for Candidatus Cryosericales, a Global Caldiserica Order Active in Thawing Permafrost.</title>
        <authorList>
            <person name="Martinez M.A."/>
            <person name="Woodcroft B.J."/>
            <person name="Ignacio Espinoza J.C."/>
            <person name="Zayed A."/>
            <person name="Singleton C.M."/>
            <person name="Boyd J."/>
            <person name="Li Y.-F."/>
            <person name="Purvine S."/>
            <person name="Maughan H."/>
            <person name="Hodgkins S.B."/>
            <person name="Anderson D."/>
            <person name="Sederholm M."/>
            <person name="Temperton B."/>
            <person name="Saleska S.R."/>
            <person name="Tyson G.W."/>
            <person name="Rich V.I."/>
        </authorList>
    </citation>
    <scope>NUCLEOTIDE SEQUENCE [LARGE SCALE GENOMIC DNA]</scope>
    <source>
        <strain evidence="8 9">SMC1</strain>
    </source>
</reference>
<keyword evidence="4 6" id="KW-1133">Transmembrane helix</keyword>
<evidence type="ECO:0000256" key="2">
    <source>
        <dbReference type="ARBA" id="ARBA00022475"/>
    </source>
</evidence>
<accession>A0A398DMZ8</accession>
<feature type="transmembrane region" description="Helical" evidence="6">
    <location>
        <begin position="464"/>
        <end position="483"/>
    </location>
</feature>
<dbReference type="AlphaFoldDB" id="A0A398DMZ8"/>
<dbReference type="PANTHER" id="PTHR30619:SF1">
    <property type="entry name" value="RECOMBINATION PROTEIN 2"/>
    <property type="match status" value="1"/>
</dbReference>
<dbReference type="Proteomes" id="UP000266113">
    <property type="component" value="Unassembled WGS sequence"/>
</dbReference>
<proteinExistence type="predicted"/>
<dbReference type="InterPro" id="IPR052159">
    <property type="entry name" value="Competence_DNA_uptake"/>
</dbReference>
<keyword evidence="2" id="KW-1003">Cell membrane</keyword>
<sequence>MIRLRLVTLVALTVVAGALSAGTTGVTAILTFAVLASLGAVYLAQTRHPRLNLIRVMLALSLFWPSFAMAKRVVQSSASGQLRPDTSVVTGTALTPSVARSTGGMGFELSAVMVDGIPLSRPVTVQVQMPDRRAGPTFGQQIRVSGKIGTTSPALNPGEERLGPPPPALFLAQDIQALPSSSSLASWWGRLTGRARDLIELRARQLLSYKAFGFLEELLLHRRLFGTVDRHLFSITGTSHLLAISGLHLSLVFAVMSMLLGLMFSERSIGTTLAPLVATFVYLAFIDFPLSADRAFVMLCVFTVTRMSGGHTGRLASLSWAALILTAVDPASVFDIGLQLSFASVAGLCFIGEPLSHLVRVSGRLARGLLSSLCSTTGASLPTAALAVSAFHVLAPVALLANIVAIPAVSLLLIGLLAWSALLLTIPSLSALLAPIINGASTVLFSCLELLARLPGSHRNVPAPSPFLLLSLGILFGVIILSADNRPRLSQRHHAGAPMAAAAIVVLLVWAFGTVPFDTRVTFPVVDQGSVILVRSRGIGTWLCLFDTDAKAANRAAHALAALGVNTLDVVVVAGSPTDLPDQLDALFGLLAPSHVYLPSQYTRTPIPGLDTRFQSTIASLDTGQMVSVATGGATIQSGNAIRSGPLLALVTTALVGTVSPTMSLPSDSPGFAYDTSTGTVQVLTTDSAANLSLNQTGCISIFTRGSRCWVAPDPRR</sequence>
<keyword evidence="5 6" id="KW-0472">Membrane</keyword>
<name>A0A398DMZ8_9BACT</name>
<feature type="transmembrane region" description="Helical" evidence="6">
    <location>
        <begin position="397"/>
        <end position="419"/>
    </location>
</feature>
<evidence type="ECO:0000256" key="5">
    <source>
        <dbReference type="ARBA" id="ARBA00023136"/>
    </source>
</evidence>
<evidence type="ECO:0000256" key="1">
    <source>
        <dbReference type="ARBA" id="ARBA00004651"/>
    </source>
</evidence>
<feature type="transmembrane region" description="Helical" evidence="6">
    <location>
        <begin position="269"/>
        <end position="288"/>
    </location>
</feature>